<feature type="domain" description="Cation/H(+) antiporter C-terminal" evidence="13">
    <location>
        <begin position="349"/>
        <end position="384"/>
    </location>
</feature>
<evidence type="ECO:0000256" key="9">
    <source>
        <dbReference type="ARBA" id="ARBA00038341"/>
    </source>
</evidence>
<keyword evidence="15" id="KW-1185">Reference proteome</keyword>
<evidence type="ECO:0000313" key="14">
    <source>
        <dbReference type="EMBL" id="KAK3019500.1"/>
    </source>
</evidence>
<organism evidence="14 15">
    <name type="scientific">Escallonia herrerae</name>
    <dbReference type="NCBI Taxonomy" id="1293975"/>
    <lineage>
        <taxon>Eukaryota</taxon>
        <taxon>Viridiplantae</taxon>
        <taxon>Streptophyta</taxon>
        <taxon>Embryophyta</taxon>
        <taxon>Tracheophyta</taxon>
        <taxon>Spermatophyta</taxon>
        <taxon>Magnoliopsida</taxon>
        <taxon>eudicotyledons</taxon>
        <taxon>Gunneridae</taxon>
        <taxon>Pentapetalae</taxon>
        <taxon>asterids</taxon>
        <taxon>campanulids</taxon>
        <taxon>Escalloniales</taxon>
        <taxon>Escalloniaceae</taxon>
        <taxon>Escallonia</taxon>
    </lineage>
</organism>
<dbReference type="GO" id="GO:0006885">
    <property type="term" value="P:regulation of pH"/>
    <property type="evidence" value="ECO:0007669"/>
    <property type="project" value="TreeGrafter"/>
</dbReference>
<dbReference type="Pfam" id="PF23259">
    <property type="entry name" value="CHX17_C"/>
    <property type="match status" value="2"/>
</dbReference>
<dbReference type="Proteomes" id="UP001188597">
    <property type="component" value="Unassembled WGS sequence"/>
</dbReference>
<dbReference type="GO" id="GO:0012505">
    <property type="term" value="C:endomembrane system"/>
    <property type="evidence" value="ECO:0007669"/>
    <property type="project" value="TreeGrafter"/>
</dbReference>
<feature type="transmembrane region" description="Helical" evidence="10">
    <location>
        <begin position="567"/>
        <end position="588"/>
    </location>
</feature>
<feature type="transmembrane region" description="Helical" evidence="10">
    <location>
        <begin position="473"/>
        <end position="490"/>
    </location>
</feature>
<evidence type="ECO:0000256" key="10">
    <source>
        <dbReference type="SAM" id="Phobius"/>
    </source>
</evidence>
<feature type="transmembrane region" description="Helical" evidence="10">
    <location>
        <begin position="51"/>
        <end position="70"/>
    </location>
</feature>
<evidence type="ECO:0000256" key="5">
    <source>
        <dbReference type="ARBA" id="ARBA00022958"/>
    </source>
</evidence>
<evidence type="ECO:0008006" key="16">
    <source>
        <dbReference type="Google" id="ProtNLM"/>
    </source>
</evidence>
<dbReference type="PANTHER" id="PTHR32468:SF22">
    <property type="entry name" value="CATION_H(+) ANTIPORTER 3-LIKE"/>
    <property type="match status" value="1"/>
</dbReference>
<proteinExistence type="inferred from homology"/>
<feature type="transmembrane region" description="Helical" evidence="10">
    <location>
        <begin position="671"/>
        <end position="688"/>
    </location>
</feature>
<evidence type="ECO:0000259" key="13">
    <source>
        <dbReference type="Pfam" id="PF23259"/>
    </source>
</evidence>
<keyword evidence="5" id="KW-0630">Potassium</keyword>
<feature type="transmembrane region" description="Helical" evidence="10">
    <location>
        <begin position="502"/>
        <end position="522"/>
    </location>
</feature>
<feature type="transmembrane region" description="Helical" evidence="10">
    <location>
        <begin position="752"/>
        <end position="776"/>
    </location>
</feature>
<evidence type="ECO:0000256" key="8">
    <source>
        <dbReference type="ARBA" id="ARBA00023136"/>
    </source>
</evidence>
<dbReference type="GO" id="GO:0015297">
    <property type="term" value="F:antiporter activity"/>
    <property type="evidence" value="ECO:0007669"/>
    <property type="project" value="InterPro"/>
</dbReference>
<keyword evidence="8 10" id="KW-0472">Membrane</keyword>
<evidence type="ECO:0000256" key="6">
    <source>
        <dbReference type="ARBA" id="ARBA00022989"/>
    </source>
</evidence>
<dbReference type="InterPro" id="IPR057291">
    <property type="entry name" value="CHX17_2nd"/>
</dbReference>
<dbReference type="InterPro" id="IPR038770">
    <property type="entry name" value="Na+/solute_symporter_sf"/>
</dbReference>
<evidence type="ECO:0000313" key="15">
    <source>
        <dbReference type="Proteomes" id="UP001188597"/>
    </source>
</evidence>
<evidence type="ECO:0000259" key="11">
    <source>
        <dbReference type="Pfam" id="PF00999"/>
    </source>
</evidence>
<comment type="caution">
    <text evidence="14">The sequence shown here is derived from an EMBL/GenBank/DDBJ whole genome shotgun (WGS) entry which is preliminary data.</text>
</comment>
<dbReference type="GO" id="GO:0016020">
    <property type="term" value="C:membrane"/>
    <property type="evidence" value="ECO:0007669"/>
    <property type="project" value="UniProtKB-SubCell"/>
</dbReference>
<dbReference type="GO" id="GO:0006813">
    <property type="term" value="P:potassium ion transport"/>
    <property type="evidence" value="ECO:0007669"/>
    <property type="project" value="UniProtKB-KW"/>
</dbReference>
<dbReference type="AlphaFoldDB" id="A0AA89AXS2"/>
<evidence type="ECO:0000256" key="3">
    <source>
        <dbReference type="ARBA" id="ARBA00022538"/>
    </source>
</evidence>
<keyword evidence="2" id="KW-0813">Transport</keyword>
<dbReference type="PANTHER" id="PTHR32468">
    <property type="entry name" value="CATION/H + ANTIPORTER"/>
    <property type="match status" value="1"/>
</dbReference>
<evidence type="ECO:0000256" key="7">
    <source>
        <dbReference type="ARBA" id="ARBA00023065"/>
    </source>
</evidence>
<gene>
    <name evidence="14" type="ORF">RJ639_003172</name>
</gene>
<evidence type="ECO:0000256" key="2">
    <source>
        <dbReference type="ARBA" id="ARBA00022448"/>
    </source>
</evidence>
<keyword evidence="3" id="KW-0633">Potassium transport</keyword>
<dbReference type="InterPro" id="IPR050794">
    <property type="entry name" value="CPA2_transporter"/>
</dbReference>
<feature type="domain" description="Cation/H(+) antiporter central" evidence="12">
    <location>
        <begin position="892"/>
        <end position="1014"/>
    </location>
</feature>
<dbReference type="InterPro" id="IPR057290">
    <property type="entry name" value="CHX17_C"/>
</dbReference>
<name>A0AA89AXS2_9ASTE</name>
<dbReference type="Pfam" id="PF00999">
    <property type="entry name" value="Na_H_Exchanger"/>
    <property type="match status" value="1"/>
</dbReference>
<feature type="transmembrane region" description="Helical" evidence="10">
    <location>
        <begin position="600"/>
        <end position="626"/>
    </location>
</feature>
<evidence type="ECO:0000256" key="4">
    <source>
        <dbReference type="ARBA" id="ARBA00022692"/>
    </source>
</evidence>
<feature type="domain" description="Cation/H(+) antiporter C-terminal" evidence="13">
    <location>
        <begin position="1028"/>
        <end position="1172"/>
    </location>
</feature>
<accession>A0AA89AXS2</accession>
<feature type="transmembrane region" description="Helical" evidence="10">
    <location>
        <begin position="814"/>
        <end position="837"/>
    </location>
</feature>
<dbReference type="Gene3D" id="1.20.1530.20">
    <property type="match status" value="1"/>
</dbReference>
<comment type="subcellular location">
    <subcellularLocation>
        <location evidence="1">Membrane</location>
        <topology evidence="1">Multi-pass membrane protein</topology>
    </subcellularLocation>
</comment>
<evidence type="ECO:0000259" key="12">
    <source>
        <dbReference type="Pfam" id="PF23256"/>
    </source>
</evidence>
<sequence length="1202" mass="133451">MTYCGLKLNLLLVFDVGYMRTLWYVIWVEVLGKFASILVPAVVYRVPLRDAVALSFIMIAQGIVEIAAYHNDFDKQALLQQSLISKKPLAICLQVTNIVFFKSFRFSAPYYVLSNDTLSLLPLPLKAQTIDRDTFTALIESVLGIATMSYVVVRFIHDYSRRYTGYQKRNILHTAYNSDLRVVVCAHRQDDALAAIKLLEISSPATGSPIAVYALNLVELVGRTSPLLINHGLGQKASVIGSRSQQMIDVFHSFEQHQSGFASVQVFTTMSLQKFMHHDICSLPFDKLASLIILPFHRKWNQQGKVVFDSNILRNVNRQVLEMAPCSVAIHVDRWKVHYESSGTRLQFHVGVLFLGGDDDREALAYGKRMAKSLGVHLTVVRLVAVDVTAENHWDTVLDIETLKDIKIQSSTQKNIAYREEKVKDGPESALIANAMEEAFGLIMLQLAAIFLVAQSLHLLLRRFHLPRIVPEILAGIILGPTFLGQIPYFTDTFFPEEGEVFIQSLSKIGFVFFMFLIGVKMDPSIASKTGKKAWTIGVFSVVLPVLFGLGMSSVLDPMVIVYRRPALRSVIGVQTLTPFAVVACLLIDLKIMNSELGRLALASALISDLLSTIVSTLLSIVRLGFAGWTSALLLKSLLFTVAFIVIIVFVMRPALLWIIRQTPEGKPVNGGYIVVIAATVMMLAIVSDNLGLQYQLGPFILGLSVPDGPPLGSTLVERLDSLTTGLLAPLLLAQCGLKVNLWAVYDKSFMFLIWIVFVVSAVLKAVATLIPAYLCNVPNKDAFALSVIMNAQGIVEMSSYLNNFVGQTIDNEIFAVAIMSVLVMAIVSTVLERLIYDYSKLYRGYQKRNIVHLPYNAELRILACAHRQDDAMAALKVLEASNPSKESPVGAYALNLVELLGRASPLLINHDLGQRASYGGTRSQQMIDIFRYYESQHPGSVNVHVFSSISLPRFMHHDVCSLALDKLASMIILPFHKKWNYQGQVVFHSTVIRAVNLQVLDLAPCSVGILIDRRKLRRTSPAPSLYHVAVIFLGGDDDRESLAYAKRMAKSSGVHLTVIRMVALEDSVGGEWEFMLDSESLKELRLQSSQPGNVVYREEKVRDGPDTAMRVHAMVDHGFDLILAGRRHRENLPQLSGITEWIELPELGPIGDILSSADIDKPVSAIVVQQQLVQVLRVRLSGRHATDIQAGNLRKAHRLQT</sequence>
<feature type="transmembrane region" description="Helical" evidence="10">
    <location>
        <begin position="22"/>
        <end position="44"/>
    </location>
</feature>
<feature type="domain" description="Cation/H(+) antiporter central" evidence="12">
    <location>
        <begin position="211"/>
        <end position="334"/>
    </location>
</feature>
<feature type="domain" description="Cation/H+ exchanger transmembrane" evidence="11">
    <location>
        <begin position="456"/>
        <end position="832"/>
    </location>
</feature>
<feature type="transmembrane region" description="Helical" evidence="10">
    <location>
        <begin position="439"/>
        <end position="461"/>
    </location>
</feature>
<feature type="transmembrane region" description="Helical" evidence="10">
    <location>
        <begin position="534"/>
        <end position="555"/>
    </location>
</feature>
<evidence type="ECO:0000256" key="1">
    <source>
        <dbReference type="ARBA" id="ARBA00004141"/>
    </source>
</evidence>
<dbReference type="EMBL" id="JAVXUP010000871">
    <property type="protein sequence ID" value="KAK3019500.1"/>
    <property type="molecule type" value="Genomic_DNA"/>
</dbReference>
<protein>
    <recommendedName>
        <fullName evidence="16">Cation/H+ exchanger domain-containing protein</fullName>
    </recommendedName>
</protein>
<comment type="similarity">
    <text evidence="9">Belongs to the monovalent cation:proton antiporter 2 (CPA2) transporter (TC 2.A.37) family. CHX (TC 2.A.37.4) subfamily.</text>
</comment>
<reference evidence="14" key="1">
    <citation type="submission" date="2022-12" db="EMBL/GenBank/DDBJ databases">
        <title>Draft genome assemblies for two species of Escallonia (Escalloniales).</title>
        <authorList>
            <person name="Chanderbali A."/>
            <person name="Dervinis C."/>
            <person name="Anghel I."/>
            <person name="Soltis D."/>
            <person name="Soltis P."/>
            <person name="Zapata F."/>
        </authorList>
    </citation>
    <scope>NUCLEOTIDE SEQUENCE</scope>
    <source>
        <strain evidence="14">UCBG64.0493</strain>
        <tissue evidence="14">Leaf</tissue>
    </source>
</reference>
<dbReference type="GO" id="GO:1902600">
    <property type="term" value="P:proton transmembrane transport"/>
    <property type="evidence" value="ECO:0007669"/>
    <property type="project" value="InterPro"/>
</dbReference>
<keyword evidence="7" id="KW-0406">Ion transport</keyword>
<keyword evidence="6 10" id="KW-1133">Transmembrane helix</keyword>
<keyword evidence="4 10" id="KW-0812">Transmembrane</keyword>
<feature type="transmembrane region" description="Helical" evidence="10">
    <location>
        <begin position="638"/>
        <end position="659"/>
    </location>
</feature>
<dbReference type="Pfam" id="PF23256">
    <property type="entry name" value="CHX17_2nd"/>
    <property type="match status" value="2"/>
</dbReference>
<dbReference type="InterPro" id="IPR006153">
    <property type="entry name" value="Cation/H_exchanger_TM"/>
</dbReference>